<dbReference type="InParanoid" id="A0A0H2R8H2"/>
<keyword evidence="1" id="KW-0812">Transmembrane</keyword>
<keyword evidence="1" id="KW-1133">Transmembrane helix</keyword>
<keyword evidence="3" id="KW-1185">Reference proteome</keyword>
<protein>
    <submittedName>
        <fullName evidence="2">Uncharacterized protein</fullName>
    </submittedName>
</protein>
<reference evidence="2 3" key="1">
    <citation type="submission" date="2015-04" db="EMBL/GenBank/DDBJ databases">
        <title>Complete genome sequence of Schizopora paradoxa KUC8140, a cosmopolitan wood degrader in East Asia.</title>
        <authorList>
            <consortium name="DOE Joint Genome Institute"/>
            <person name="Min B."/>
            <person name="Park H."/>
            <person name="Jang Y."/>
            <person name="Kim J.-J."/>
            <person name="Kim K.H."/>
            <person name="Pangilinan J."/>
            <person name="Lipzen A."/>
            <person name="Riley R."/>
            <person name="Grigoriev I.V."/>
            <person name="Spatafora J.W."/>
            <person name="Choi I.-G."/>
        </authorList>
    </citation>
    <scope>NUCLEOTIDE SEQUENCE [LARGE SCALE GENOMIC DNA]</scope>
    <source>
        <strain evidence="2 3">KUC8140</strain>
    </source>
</reference>
<accession>A0A0H2R8H2</accession>
<gene>
    <name evidence="2" type="ORF">SCHPADRAFT_711115</name>
</gene>
<dbReference type="EMBL" id="KQ086263">
    <property type="protein sequence ID" value="KLO05828.1"/>
    <property type="molecule type" value="Genomic_DNA"/>
</dbReference>
<proteinExistence type="predicted"/>
<sequence>MKACPHQSLNFDPVVSATCLRFELVCLTVVPPAIYSPLPRTFCCRTDGDYGAPPVLDGGGFAHLPIMYFFYVFWCLLSVQASNRSVLKTKDRWFCAILPYLDSLHRGVCVLINSRLCDTT</sequence>
<name>A0A0H2R8H2_9AGAM</name>
<organism evidence="2 3">
    <name type="scientific">Schizopora paradoxa</name>
    <dbReference type="NCBI Taxonomy" id="27342"/>
    <lineage>
        <taxon>Eukaryota</taxon>
        <taxon>Fungi</taxon>
        <taxon>Dikarya</taxon>
        <taxon>Basidiomycota</taxon>
        <taxon>Agaricomycotina</taxon>
        <taxon>Agaricomycetes</taxon>
        <taxon>Hymenochaetales</taxon>
        <taxon>Schizoporaceae</taxon>
        <taxon>Schizopora</taxon>
    </lineage>
</organism>
<dbReference type="AlphaFoldDB" id="A0A0H2R8H2"/>
<feature type="transmembrane region" description="Helical" evidence="1">
    <location>
        <begin position="60"/>
        <end position="79"/>
    </location>
</feature>
<keyword evidence="1" id="KW-0472">Membrane</keyword>
<evidence type="ECO:0000256" key="1">
    <source>
        <dbReference type="SAM" id="Phobius"/>
    </source>
</evidence>
<dbReference type="Proteomes" id="UP000053477">
    <property type="component" value="Unassembled WGS sequence"/>
</dbReference>
<evidence type="ECO:0000313" key="3">
    <source>
        <dbReference type="Proteomes" id="UP000053477"/>
    </source>
</evidence>
<evidence type="ECO:0000313" key="2">
    <source>
        <dbReference type="EMBL" id="KLO05828.1"/>
    </source>
</evidence>